<evidence type="ECO:0000256" key="2">
    <source>
        <dbReference type="ARBA" id="ARBA00022692"/>
    </source>
</evidence>
<name>A0ABR3X401_9PEZI</name>
<evidence type="ECO:0000256" key="3">
    <source>
        <dbReference type="ARBA" id="ARBA00022989"/>
    </source>
</evidence>
<organism evidence="8 9">
    <name type="scientific">Phialemonium thermophilum</name>
    <dbReference type="NCBI Taxonomy" id="223376"/>
    <lineage>
        <taxon>Eukaryota</taxon>
        <taxon>Fungi</taxon>
        <taxon>Dikarya</taxon>
        <taxon>Ascomycota</taxon>
        <taxon>Pezizomycotina</taxon>
        <taxon>Sordariomycetes</taxon>
        <taxon>Sordariomycetidae</taxon>
        <taxon>Cephalothecales</taxon>
        <taxon>Cephalothecaceae</taxon>
        <taxon>Phialemonium</taxon>
    </lineage>
</organism>
<evidence type="ECO:0000313" key="9">
    <source>
        <dbReference type="Proteomes" id="UP001586593"/>
    </source>
</evidence>
<dbReference type="InterPro" id="IPR000620">
    <property type="entry name" value="EamA_dom"/>
</dbReference>
<protein>
    <recommendedName>
        <fullName evidence="7">EamA domain-containing protein</fullName>
    </recommendedName>
</protein>
<comment type="caution">
    <text evidence="8">The sequence shown here is derived from an EMBL/GenBank/DDBJ whole genome shotgun (WGS) entry which is preliminary data.</text>
</comment>
<accession>A0ABR3X401</accession>
<feature type="region of interest" description="Disordered" evidence="5">
    <location>
        <begin position="148"/>
        <end position="192"/>
    </location>
</feature>
<dbReference type="SUPFAM" id="SSF103481">
    <property type="entry name" value="Multidrug resistance efflux transporter EmrE"/>
    <property type="match status" value="1"/>
</dbReference>
<feature type="domain" description="EamA" evidence="7">
    <location>
        <begin position="1"/>
        <end position="138"/>
    </location>
</feature>
<dbReference type="InterPro" id="IPR037185">
    <property type="entry name" value="EmrE-like"/>
</dbReference>
<dbReference type="Pfam" id="PF00892">
    <property type="entry name" value="EamA"/>
    <property type="match status" value="1"/>
</dbReference>
<proteinExistence type="predicted"/>
<feature type="transmembrane region" description="Helical" evidence="6">
    <location>
        <begin position="27"/>
        <end position="47"/>
    </location>
</feature>
<keyword evidence="2 6" id="KW-0812">Transmembrane</keyword>
<reference evidence="8 9" key="1">
    <citation type="journal article" date="2024" name="Commun. Biol.">
        <title>Comparative genomic analysis of thermophilic fungi reveals convergent evolutionary adaptations and gene losses.</title>
        <authorList>
            <person name="Steindorff A.S."/>
            <person name="Aguilar-Pontes M.V."/>
            <person name="Robinson A.J."/>
            <person name="Andreopoulos B."/>
            <person name="LaButti K."/>
            <person name="Kuo A."/>
            <person name="Mondo S."/>
            <person name="Riley R."/>
            <person name="Otillar R."/>
            <person name="Haridas S."/>
            <person name="Lipzen A."/>
            <person name="Grimwood J."/>
            <person name="Schmutz J."/>
            <person name="Clum A."/>
            <person name="Reid I.D."/>
            <person name="Moisan M.C."/>
            <person name="Butler G."/>
            <person name="Nguyen T.T.M."/>
            <person name="Dewar K."/>
            <person name="Conant G."/>
            <person name="Drula E."/>
            <person name="Henrissat B."/>
            <person name="Hansel C."/>
            <person name="Singer S."/>
            <person name="Hutchinson M.I."/>
            <person name="de Vries R.P."/>
            <person name="Natvig D.O."/>
            <person name="Powell A.J."/>
            <person name="Tsang A."/>
            <person name="Grigoriev I.V."/>
        </authorList>
    </citation>
    <scope>NUCLEOTIDE SEQUENCE [LARGE SCALE GENOMIC DNA]</scope>
    <source>
        <strain evidence="8 9">ATCC 24622</strain>
    </source>
</reference>
<gene>
    <name evidence="8" type="ORF">VTK73DRAFT_2643</name>
</gene>
<evidence type="ECO:0000313" key="8">
    <source>
        <dbReference type="EMBL" id="KAL1870405.1"/>
    </source>
</evidence>
<dbReference type="EMBL" id="JAZHXJ010000176">
    <property type="protein sequence ID" value="KAL1870405.1"/>
    <property type="molecule type" value="Genomic_DNA"/>
</dbReference>
<keyword evidence="3 6" id="KW-1133">Transmembrane helix</keyword>
<dbReference type="PANTHER" id="PTHR22911">
    <property type="entry name" value="ACYL-MALONYL CONDENSING ENZYME-RELATED"/>
    <property type="match status" value="1"/>
</dbReference>
<evidence type="ECO:0000259" key="7">
    <source>
        <dbReference type="Pfam" id="PF00892"/>
    </source>
</evidence>
<feature type="transmembrane region" description="Helical" evidence="6">
    <location>
        <begin position="115"/>
        <end position="140"/>
    </location>
</feature>
<evidence type="ECO:0000256" key="1">
    <source>
        <dbReference type="ARBA" id="ARBA00004141"/>
    </source>
</evidence>
<keyword evidence="4 6" id="KW-0472">Membrane</keyword>
<dbReference type="PANTHER" id="PTHR22911:SF6">
    <property type="entry name" value="SOLUTE CARRIER FAMILY 35 MEMBER G1"/>
    <property type="match status" value="1"/>
</dbReference>
<sequence>MALLGVLGGAIAFVCIRWIGRRAHPLVSVNYFSTCCTVVSTTVLFLAPLLNVGQPEIHFALPVSGRQWLLLVSLGISGFIMQFMVTAGLGGEKSNRATTMAYTQMLFAAVFDKWVFGHAMSTMSLIGCGFILGSALWVAVTKKEEQDTTARPQADVEAGRIMEGIPMLEEERRDREEEQDSSEESIPLQQFR</sequence>
<comment type="subcellular location">
    <subcellularLocation>
        <location evidence="1">Membrane</location>
        <topology evidence="1">Multi-pass membrane protein</topology>
    </subcellularLocation>
</comment>
<keyword evidence="9" id="KW-1185">Reference proteome</keyword>
<evidence type="ECO:0000256" key="4">
    <source>
        <dbReference type="ARBA" id="ARBA00023136"/>
    </source>
</evidence>
<evidence type="ECO:0000256" key="6">
    <source>
        <dbReference type="SAM" id="Phobius"/>
    </source>
</evidence>
<dbReference type="Proteomes" id="UP001586593">
    <property type="component" value="Unassembled WGS sequence"/>
</dbReference>
<evidence type="ECO:0000256" key="5">
    <source>
        <dbReference type="SAM" id="MobiDB-lite"/>
    </source>
</evidence>
<feature type="transmembrane region" description="Helical" evidence="6">
    <location>
        <begin position="68"/>
        <end position="90"/>
    </location>
</feature>